<dbReference type="NCBIfam" id="TIGR01571">
    <property type="entry name" value="A_thal_Cys_rich"/>
    <property type="match status" value="1"/>
</dbReference>
<dbReference type="OrthoDB" id="1045822at2759"/>
<name>A0A8T2UIB2_CERRI</name>
<comment type="caution">
    <text evidence="1">The sequence shown here is derived from an EMBL/GenBank/DDBJ whole genome shotgun (WGS) entry which is preliminary data.</text>
</comment>
<dbReference type="PANTHER" id="PTHR15907">
    <property type="entry name" value="DUF614 FAMILY PROTEIN-RELATED"/>
    <property type="match status" value="1"/>
</dbReference>
<organism evidence="1 2">
    <name type="scientific">Ceratopteris richardii</name>
    <name type="common">Triangle waterfern</name>
    <dbReference type="NCBI Taxonomy" id="49495"/>
    <lineage>
        <taxon>Eukaryota</taxon>
        <taxon>Viridiplantae</taxon>
        <taxon>Streptophyta</taxon>
        <taxon>Embryophyta</taxon>
        <taxon>Tracheophyta</taxon>
        <taxon>Polypodiopsida</taxon>
        <taxon>Polypodiidae</taxon>
        <taxon>Polypodiales</taxon>
        <taxon>Pteridineae</taxon>
        <taxon>Pteridaceae</taxon>
        <taxon>Parkerioideae</taxon>
        <taxon>Ceratopteris</taxon>
    </lineage>
</organism>
<dbReference type="InterPro" id="IPR006461">
    <property type="entry name" value="PLAC_motif_containing"/>
</dbReference>
<gene>
    <name evidence="1" type="ORF">KP509_07G075200</name>
</gene>
<dbReference type="Proteomes" id="UP000825935">
    <property type="component" value="Chromosome 7"/>
</dbReference>
<dbReference type="Pfam" id="PF04749">
    <property type="entry name" value="PLAC8"/>
    <property type="match status" value="1"/>
</dbReference>
<keyword evidence="2" id="KW-1185">Reference proteome</keyword>
<evidence type="ECO:0000313" key="2">
    <source>
        <dbReference type="Proteomes" id="UP000825935"/>
    </source>
</evidence>
<accession>A0A8T2UIB2</accession>
<sequence length="116" mass="13491">MARPPQLGQWTTGFCDCCSHCDSCCCTYWCPCIAVGRIVNVADLGQSCECYHLHKLLSSYIFPIVYRNMIHNGKTENCLEAEVQECYNLMRQLSDVHLFQFERYVEIYGYIGFYKC</sequence>
<dbReference type="EMBL" id="CM035412">
    <property type="protein sequence ID" value="KAH7433563.1"/>
    <property type="molecule type" value="Genomic_DNA"/>
</dbReference>
<proteinExistence type="predicted"/>
<dbReference type="AlphaFoldDB" id="A0A8T2UIB2"/>
<protein>
    <submittedName>
        <fullName evidence="1">Uncharacterized protein</fullName>
    </submittedName>
</protein>
<evidence type="ECO:0000313" key="1">
    <source>
        <dbReference type="EMBL" id="KAH7433563.1"/>
    </source>
</evidence>
<reference evidence="1" key="1">
    <citation type="submission" date="2021-08" db="EMBL/GenBank/DDBJ databases">
        <title>WGS assembly of Ceratopteris richardii.</title>
        <authorList>
            <person name="Marchant D.B."/>
            <person name="Chen G."/>
            <person name="Jenkins J."/>
            <person name="Shu S."/>
            <person name="Leebens-Mack J."/>
            <person name="Grimwood J."/>
            <person name="Schmutz J."/>
            <person name="Soltis P."/>
            <person name="Soltis D."/>
            <person name="Chen Z.-H."/>
        </authorList>
    </citation>
    <scope>NUCLEOTIDE SEQUENCE</scope>
    <source>
        <strain evidence="1">Whitten #5841</strain>
        <tissue evidence="1">Leaf</tissue>
    </source>
</reference>